<dbReference type="EMBL" id="JANBPY010001752">
    <property type="protein sequence ID" value="KAJ1958758.1"/>
    <property type="molecule type" value="Genomic_DNA"/>
</dbReference>
<reference evidence="1" key="1">
    <citation type="submission" date="2022-07" db="EMBL/GenBank/DDBJ databases">
        <title>Phylogenomic reconstructions and comparative analyses of Kickxellomycotina fungi.</title>
        <authorList>
            <person name="Reynolds N.K."/>
            <person name="Stajich J.E."/>
            <person name="Barry K."/>
            <person name="Grigoriev I.V."/>
            <person name="Crous P."/>
            <person name="Smith M.E."/>
        </authorList>
    </citation>
    <scope>NUCLEOTIDE SEQUENCE</scope>
    <source>
        <strain evidence="1">RSA 1196</strain>
    </source>
</reference>
<sequence length="217" mass="23916">MAHLPRRCKSGSQWTLEDLEAFNIHISPSGNVPSFSSSEPINPFAFRATLELMKNFKGSVVDYVSQVSQMSTTGNDGMARHLAQDCAVRLFHLGGYISHGRSIGEDGNLMITMCGVRTEVDIDVYIKDRNGLFTVLQANEIGPGGSHPEARVIAGAIAAYQYNKERAQELGIVLPDPYVLSCIVMMGISIKYLQVPVHTWLDDAIRNGTYPERETII</sequence>
<dbReference type="Proteomes" id="UP001150925">
    <property type="component" value="Unassembled WGS sequence"/>
</dbReference>
<gene>
    <name evidence="1" type="ORF">IWQ62_004853</name>
</gene>
<proteinExistence type="predicted"/>
<evidence type="ECO:0000313" key="1">
    <source>
        <dbReference type="EMBL" id="KAJ1958758.1"/>
    </source>
</evidence>
<dbReference type="OrthoDB" id="3253976at2759"/>
<comment type="caution">
    <text evidence="1">The sequence shown here is derived from an EMBL/GenBank/DDBJ whole genome shotgun (WGS) entry which is preliminary data.</text>
</comment>
<organism evidence="1 2">
    <name type="scientific">Dispira parvispora</name>
    <dbReference type="NCBI Taxonomy" id="1520584"/>
    <lineage>
        <taxon>Eukaryota</taxon>
        <taxon>Fungi</taxon>
        <taxon>Fungi incertae sedis</taxon>
        <taxon>Zoopagomycota</taxon>
        <taxon>Kickxellomycotina</taxon>
        <taxon>Dimargaritomycetes</taxon>
        <taxon>Dimargaritales</taxon>
        <taxon>Dimargaritaceae</taxon>
        <taxon>Dispira</taxon>
    </lineage>
</organism>
<evidence type="ECO:0000313" key="2">
    <source>
        <dbReference type="Proteomes" id="UP001150925"/>
    </source>
</evidence>
<name>A0A9W8AJZ5_9FUNG</name>
<dbReference type="AlphaFoldDB" id="A0A9W8AJZ5"/>
<protein>
    <submittedName>
        <fullName evidence="1">Uncharacterized protein</fullName>
    </submittedName>
</protein>
<keyword evidence="2" id="KW-1185">Reference proteome</keyword>
<accession>A0A9W8AJZ5</accession>